<gene>
    <name evidence="2" type="ORF">DB30_03522</name>
</gene>
<comment type="caution">
    <text evidence="2">The sequence shown here is derived from an EMBL/GenBank/DDBJ whole genome shotgun (WGS) entry which is preliminary data.</text>
</comment>
<reference evidence="2 3" key="1">
    <citation type="submission" date="2014-12" db="EMBL/GenBank/DDBJ databases">
        <title>Genome assembly of Enhygromyxa salina DSM 15201.</title>
        <authorList>
            <person name="Sharma G."/>
            <person name="Subramanian S."/>
        </authorList>
    </citation>
    <scope>NUCLEOTIDE SEQUENCE [LARGE SCALE GENOMIC DNA]</scope>
    <source>
        <strain evidence="2 3">DSM 15201</strain>
    </source>
</reference>
<name>A0A0C1ZI49_9BACT</name>
<evidence type="ECO:0000256" key="1">
    <source>
        <dbReference type="SAM" id="MobiDB-lite"/>
    </source>
</evidence>
<sequence>MLGCAGKRDPRPGQPSTDPTHAAAESPTAEEPGEEAMSALEQRLIDARRVVIEFEVDSTGAVVSHFSGTLHWEGEDALSLRATGEFDGVPQNLELRGDAETLVTFVDGHQVWTGPRPPELVEAIVIGLTRQGLLHNLAVLTVGSQPEHGEGGMDDWLSYVEPELGPIQPFGAGKAQPLGFGIEVEGQPVGRATLWLRANGLPIERQQSVEFPSGSMAVVERYPTWVMR</sequence>
<feature type="compositionally biased region" description="Basic and acidic residues" evidence="1">
    <location>
        <begin position="1"/>
        <end position="11"/>
    </location>
</feature>
<proteinExistence type="predicted"/>
<organism evidence="2 3">
    <name type="scientific">Enhygromyxa salina</name>
    <dbReference type="NCBI Taxonomy" id="215803"/>
    <lineage>
        <taxon>Bacteria</taxon>
        <taxon>Pseudomonadati</taxon>
        <taxon>Myxococcota</taxon>
        <taxon>Polyangia</taxon>
        <taxon>Nannocystales</taxon>
        <taxon>Nannocystaceae</taxon>
        <taxon>Enhygromyxa</taxon>
    </lineage>
</organism>
<dbReference type="AlphaFoldDB" id="A0A0C1ZI49"/>
<accession>A0A0C1ZI49</accession>
<dbReference type="EMBL" id="JMCC02000028">
    <property type="protein sequence ID" value="KIG17209.1"/>
    <property type="molecule type" value="Genomic_DNA"/>
</dbReference>
<evidence type="ECO:0000313" key="3">
    <source>
        <dbReference type="Proteomes" id="UP000031599"/>
    </source>
</evidence>
<evidence type="ECO:0008006" key="4">
    <source>
        <dbReference type="Google" id="ProtNLM"/>
    </source>
</evidence>
<evidence type="ECO:0000313" key="2">
    <source>
        <dbReference type="EMBL" id="KIG17209.1"/>
    </source>
</evidence>
<feature type="region of interest" description="Disordered" evidence="1">
    <location>
        <begin position="1"/>
        <end position="36"/>
    </location>
</feature>
<dbReference type="Proteomes" id="UP000031599">
    <property type="component" value="Unassembled WGS sequence"/>
</dbReference>
<protein>
    <recommendedName>
        <fullName evidence="4">Lipoprotein</fullName>
    </recommendedName>
</protein>